<dbReference type="Proteomes" id="UP000481858">
    <property type="component" value="Unassembled WGS sequence"/>
</dbReference>
<feature type="chain" id="PRO_5028919316" evidence="2">
    <location>
        <begin position="26"/>
        <end position="242"/>
    </location>
</feature>
<feature type="compositionally biased region" description="Low complexity" evidence="1">
    <location>
        <begin position="176"/>
        <end position="200"/>
    </location>
</feature>
<proteinExistence type="predicted"/>
<gene>
    <name evidence="3" type="ORF">GQX73_g6725</name>
</gene>
<reference evidence="3 4" key="1">
    <citation type="submission" date="2019-12" db="EMBL/GenBank/DDBJ databases">
        <title>Draft genome sequence of the ascomycete Xylaria multiplex DSM 110363.</title>
        <authorList>
            <person name="Buettner E."/>
            <person name="Kellner H."/>
        </authorList>
    </citation>
    <scope>NUCLEOTIDE SEQUENCE [LARGE SCALE GENOMIC DNA]</scope>
    <source>
        <strain evidence="3 4">DSM 110363</strain>
    </source>
</reference>
<evidence type="ECO:0000256" key="2">
    <source>
        <dbReference type="SAM" id="SignalP"/>
    </source>
</evidence>
<dbReference type="AlphaFoldDB" id="A0A7C8MMU7"/>
<organism evidence="3 4">
    <name type="scientific">Xylaria multiplex</name>
    <dbReference type="NCBI Taxonomy" id="323545"/>
    <lineage>
        <taxon>Eukaryota</taxon>
        <taxon>Fungi</taxon>
        <taxon>Dikarya</taxon>
        <taxon>Ascomycota</taxon>
        <taxon>Pezizomycotina</taxon>
        <taxon>Sordariomycetes</taxon>
        <taxon>Xylariomycetidae</taxon>
        <taxon>Xylariales</taxon>
        <taxon>Xylariaceae</taxon>
        <taxon>Xylaria</taxon>
    </lineage>
</organism>
<feature type="compositionally biased region" description="Polar residues" evidence="1">
    <location>
        <begin position="202"/>
        <end position="215"/>
    </location>
</feature>
<evidence type="ECO:0000313" key="3">
    <source>
        <dbReference type="EMBL" id="KAF2966850.1"/>
    </source>
</evidence>
<keyword evidence="2" id="KW-0732">Signal</keyword>
<dbReference type="EMBL" id="WUBL01000079">
    <property type="protein sequence ID" value="KAF2966850.1"/>
    <property type="molecule type" value="Genomic_DNA"/>
</dbReference>
<protein>
    <submittedName>
        <fullName evidence="3">Uncharacterized protein</fullName>
    </submittedName>
</protein>
<comment type="caution">
    <text evidence="3">The sequence shown here is derived from an EMBL/GenBank/DDBJ whole genome shotgun (WGS) entry which is preliminary data.</text>
</comment>
<accession>A0A7C8MMU7</accession>
<dbReference type="InParanoid" id="A0A7C8MMU7"/>
<evidence type="ECO:0000256" key="1">
    <source>
        <dbReference type="SAM" id="MobiDB-lite"/>
    </source>
</evidence>
<dbReference type="OrthoDB" id="4772127at2759"/>
<keyword evidence="4" id="KW-1185">Reference proteome</keyword>
<feature type="region of interest" description="Disordered" evidence="1">
    <location>
        <begin position="176"/>
        <end position="220"/>
    </location>
</feature>
<feature type="signal peptide" evidence="2">
    <location>
        <begin position="1"/>
        <end position="25"/>
    </location>
</feature>
<sequence length="242" mass="25135">MTGKRFTGLAPAVLLVASFLPVITAQTATLDIPTGLPASCTPLATLLSEYPPPTDGEVVDDALNEGLETFYSRYEATATVSTFSLDYVSLCDFIISTQIPSATPSATPALSSYISAAGIWLKDHGLEEATSLLDGDCDRVVQSDDELARGALDFVVAFGPCYKLLGWDQRTLASSSATTTDASSAPTTTPTGTSSGSRSLEATPSTTQSSETDASPPNAGSRKMADAFWIVGMAACVIVLLS</sequence>
<evidence type="ECO:0000313" key="4">
    <source>
        <dbReference type="Proteomes" id="UP000481858"/>
    </source>
</evidence>
<name>A0A7C8MMU7_9PEZI</name>